<dbReference type="AlphaFoldDB" id="X1BG95"/>
<sequence>GNVIIALLENLILDNENLLAIYKVSNDRINKEGKQGFYDYVLILSDKRIIQINIDDGKIVNENYSLKEIIGFKIIKDYATTKERIMGSDDIRKIIILLRNVMNGNDFLEIIFDQKTNIMGLELQKENAFKFIKVLNGLIF</sequence>
<reference evidence="1" key="1">
    <citation type="journal article" date="2014" name="Front. Microbiol.">
        <title>High frequency of phylogenetically diverse reductive dehalogenase-homologous genes in deep subseafloor sedimentary metagenomes.</title>
        <authorList>
            <person name="Kawai M."/>
            <person name="Futagami T."/>
            <person name="Toyoda A."/>
            <person name="Takaki Y."/>
            <person name="Nishi S."/>
            <person name="Hori S."/>
            <person name="Arai W."/>
            <person name="Tsubouchi T."/>
            <person name="Morono Y."/>
            <person name="Uchiyama I."/>
            <person name="Ito T."/>
            <person name="Fujiyama A."/>
            <person name="Inagaki F."/>
            <person name="Takami H."/>
        </authorList>
    </citation>
    <scope>NUCLEOTIDE SEQUENCE</scope>
    <source>
        <strain evidence="1">Expedition CK06-06</strain>
    </source>
</reference>
<protein>
    <submittedName>
        <fullName evidence="1">Uncharacterized protein</fullName>
    </submittedName>
</protein>
<accession>X1BG95</accession>
<feature type="non-terminal residue" evidence="1">
    <location>
        <position position="1"/>
    </location>
</feature>
<name>X1BG95_9ZZZZ</name>
<evidence type="ECO:0000313" key="1">
    <source>
        <dbReference type="EMBL" id="GAG80237.1"/>
    </source>
</evidence>
<proteinExistence type="predicted"/>
<organism evidence="1">
    <name type="scientific">marine sediment metagenome</name>
    <dbReference type="NCBI Taxonomy" id="412755"/>
    <lineage>
        <taxon>unclassified sequences</taxon>
        <taxon>metagenomes</taxon>
        <taxon>ecological metagenomes</taxon>
    </lineage>
</organism>
<gene>
    <name evidence="1" type="ORF">S01H4_33516</name>
</gene>
<comment type="caution">
    <text evidence="1">The sequence shown here is derived from an EMBL/GenBank/DDBJ whole genome shotgun (WGS) entry which is preliminary data.</text>
</comment>
<dbReference type="EMBL" id="BART01017650">
    <property type="protein sequence ID" value="GAG80237.1"/>
    <property type="molecule type" value="Genomic_DNA"/>
</dbReference>